<evidence type="ECO:0000256" key="13">
    <source>
        <dbReference type="SAM" id="Phobius"/>
    </source>
</evidence>
<dbReference type="InterPro" id="IPR034804">
    <property type="entry name" value="SQR/QFR_C/D"/>
</dbReference>
<feature type="transmembrane region" description="Helical" evidence="13">
    <location>
        <begin position="28"/>
        <end position="51"/>
    </location>
</feature>
<evidence type="ECO:0000256" key="1">
    <source>
        <dbReference type="ARBA" id="ARBA00004050"/>
    </source>
</evidence>
<organism evidence="14 15">
    <name type="scientific">Terricaulis silvestris</name>
    <dbReference type="NCBI Taxonomy" id="2686094"/>
    <lineage>
        <taxon>Bacteria</taxon>
        <taxon>Pseudomonadati</taxon>
        <taxon>Pseudomonadota</taxon>
        <taxon>Alphaproteobacteria</taxon>
        <taxon>Caulobacterales</taxon>
        <taxon>Caulobacteraceae</taxon>
        <taxon>Terricaulis</taxon>
    </lineage>
</organism>
<dbReference type="PROSITE" id="PS01000">
    <property type="entry name" value="SDH_CYT_1"/>
    <property type="match status" value="1"/>
</dbReference>
<keyword evidence="9 12" id="KW-0408">Iron</keyword>
<dbReference type="GO" id="GO:0046872">
    <property type="term" value="F:metal ion binding"/>
    <property type="evidence" value="ECO:0007669"/>
    <property type="project" value="UniProtKB-KW"/>
</dbReference>
<evidence type="ECO:0000256" key="6">
    <source>
        <dbReference type="ARBA" id="ARBA00022692"/>
    </source>
</evidence>
<comment type="cofactor">
    <cofactor evidence="12">
        <name>heme</name>
        <dbReference type="ChEBI" id="CHEBI:30413"/>
    </cofactor>
    <text evidence="12">The heme is bound between the two transmembrane subunits.</text>
</comment>
<reference evidence="15" key="1">
    <citation type="submission" date="2019-12" db="EMBL/GenBank/DDBJ databases">
        <title>Complete genome of Terracaulis silvestris 0127_4.</title>
        <authorList>
            <person name="Vieira S."/>
            <person name="Riedel T."/>
            <person name="Sproer C."/>
            <person name="Pascual J."/>
            <person name="Boedeker C."/>
            <person name="Overmann J."/>
        </authorList>
    </citation>
    <scope>NUCLEOTIDE SEQUENCE [LARGE SCALE GENOMIC DNA]</scope>
    <source>
        <strain evidence="15">0127_4</strain>
    </source>
</reference>
<dbReference type="AlphaFoldDB" id="A0A6I6MK16"/>
<dbReference type="KEGG" id="tsv:DSM104635_00256"/>
<evidence type="ECO:0000256" key="7">
    <source>
        <dbReference type="ARBA" id="ARBA00022723"/>
    </source>
</evidence>
<dbReference type="PROSITE" id="PS01001">
    <property type="entry name" value="SDH_CYT_2"/>
    <property type="match status" value="1"/>
</dbReference>
<dbReference type="GO" id="GO:0016020">
    <property type="term" value="C:membrane"/>
    <property type="evidence" value="ECO:0007669"/>
    <property type="project" value="UniProtKB-SubCell"/>
</dbReference>
<name>A0A6I6MK16_9CAUL</name>
<comment type="subunit">
    <text evidence="11">Part of an enzyme complex containing four subunits: a flavoprotein, an iron-sulfur protein, plus two membrane-anchoring proteins, SdhC and SdhD. The complex can form homotrimers.</text>
</comment>
<feature type="transmembrane region" description="Helical" evidence="13">
    <location>
        <begin position="63"/>
        <end position="86"/>
    </location>
</feature>
<keyword evidence="7 12" id="KW-0479">Metal-binding</keyword>
<keyword evidence="8 13" id="KW-1133">Transmembrane helix</keyword>
<protein>
    <recommendedName>
        <fullName evidence="4">Succinate dehydrogenase cytochrome b556 subunit</fullName>
    </recommendedName>
</protein>
<keyword evidence="6 13" id="KW-0812">Transmembrane</keyword>
<dbReference type="PANTHER" id="PTHR10978:SF5">
    <property type="entry name" value="SUCCINATE DEHYDROGENASE CYTOCHROME B560 SUBUNIT, MITOCHONDRIAL"/>
    <property type="match status" value="1"/>
</dbReference>
<evidence type="ECO:0000256" key="10">
    <source>
        <dbReference type="ARBA" id="ARBA00023136"/>
    </source>
</evidence>
<evidence type="ECO:0000256" key="8">
    <source>
        <dbReference type="ARBA" id="ARBA00022989"/>
    </source>
</evidence>
<dbReference type="NCBIfam" id="TIGR02970">
    <property type="entry name" value="succ_dehyd_cytB"/>
    <property type="match status" value="1"/>
</dbReference>
<dbReference type="GO" id="GO:0006099">
    <property type="term" value="P:tricarboxylic acid cycle"/>
    <property type="evidence" value="ECO:0007669"/>
    <property type="project" value="InterPro"/>
</dbReference>
<evidence type="ECO:0000256" key="9">
    <source>
        <dbReference type="ARBA" id="ARBA00023004"/>
    </source>
</evidence>
<proteinExistence type="inferred from homology"/>
<dbReference type="RefSeq" id="WP_158764450.1">
    <property type="nucleotide sequence ID" value="NZ_CP047045.1"/>
</dbReference>
<dbReference type="InterPro" id="IPR000701">
    <property type="entry name" value="SuccDH_FuR_B_TM-su"/>
</dbReference>
<feature type="binding site" description="axial binding residue" evidence="12">
    <location>
        <position position="84"/>
    </location>
    <ligand>
        <name>heme</name>
        <dbReference type="ChEBI" id="CHEBI:30413"/>
        <note>ligand shared with second transmembrane subunit</note>
    </ligand>
    <ligandPart>
        <name>Fe</name>
        <dbReference type="ChEBI" id="CHEBI:18248"/>
    </ligandPart>
</feature>
<evidence type="ECO:0000256" key="5">
    <source>
        <dbReference type="ARBA" id="ARBA00022617"/>
    </source>
</evidence>
<feature type="transmembrane region" description="Helical" evidence="13">
    <location>
        <begin position="109"/>
        <end position="127"/>
    </location>
</feature>
<dbReference type="PANTHER" id="PTHR10978">
    <property type="entry name" value="SUCCINATE DEHYDROGENASE CYTOCHROME B560 SUBUNIT"/>
    <property type="match status" value="1"/>
</dbReference>
<dbReference type="EMBL" id="CP047045">
    <property type="protein sequence ID" value="QGZ93446.1"/>
    <property type="molecule type" value="Genomic_DNA"/>
</dbReference>
<dbReference type="Pfam" id="PF01127">
    <property type="entry name" value="Sdh_cyt"/>
    <property type="match status" value="1"/>
</dbReference>
<keyword evidence="10 13" id="KW-0472">Membrane</keyword>
<dbReference type="PIRSF" id="PIRSF000178">
    <property type="entry name" value="SDH_cyt_b560"/>
    <property type="match status" value="1"/>
</dbReference>
<dbReference type="InterPro" id="IPR014314">
    <property type="entry name" value="Succ_DH_cytb556"/>
</dbReference>
<evidence type="ECO:0000313" key="14">
    <source>
        <dbReference type="EMBL" id="QGZ93446.1"/>
    </source>
</evidence>
<keyword evidence="15" id="KW-1185">Reference proteome</keyword>
<comment type="subcellular location">
    <subcellularLocation>
        <location evidence="2">Membrane</location>
        <topology evidence="2">Multi-pass membrane protein</topology>
    </subcellularLocation>
</comment>
<dbReference type="Gene3D" id="1.20.1300.10">
    <property type="entry name" value="Fumarate reductase/succinate dehydrogenase, transmembrane subunit"/>
    <property type="match status" value="1"/>
</dbReference>
<dbReference type="InterPro" id="IPR018495">
    <property type="entry name" value="Succ_DH_cyt_bsu_CS"/>
</dbReference>
<evidence type="ECO:0000256" key="12">
    <source>
        <dbReference type="PIRSR" id="PIRSR000178-1"/>
    </source>
</evidence>
<sequence length="131" mass="13885">MAGASPENRPIAPHLSVWRWHVTMASSILHRLSGIGLYGAAICMALWLMAAAAGPETYATAQAILMSPLGQIALYVIVAGVAYHLANGIRHLVFDTGAGLTPGDADTSAWFAILFGFAVPILLWLLLRFGV</sequence>
<evidence type="ECO:0000256" key="4">
    <source>
        <dbReference type="ARBA" id="ARBA00020076"/>
    </source>
</evidence>
<dbReference type="GO" id="GO:0009055">
    <property type="term" value="F:electron transfer activity"/>
    <property type="evidence" value="ECO:0007669"/>
    <property type="project" value="InterPro"/>
</dbReference>
<dbReference type="Proteomes" id="UP000431269">
    <property type="component" value="Chromosome"/>
</dbReference>
<dbReference type="CDD" id="cd03499">
    <property type="entry name" value="SQR_TypeC_SdhC"/>
    <property type="match status" value="1"/>
</dbReference>
<dbReference type="SUPFAM" id="SSF81343">
    <property type="entry name" value="Fumarate reductase respiratory complex transmembrane subunits"/>
    <property type="match status" value="1"/>
</dbReference>
<comment type="similarity">
    <text evidence="3">Belongs to the cytochrome b560 family.</text>
</comment>
<evidence type="ECO:0000313" key="15">
    <source>
        <dbReference type="Proteomes" id="UP000431269"/>
    </source>
</evidence>
<comment type="function">
    <text evidence="1">Membrane-anchoring subunit of succinate dehydrogenase (SDH).</text>
</comment>
<evidence type="ECO:0000256" key="3">
    <source>
        <dbReference type="ARBA" id="ARBA00007244"/>
    </source>
</evidence>
<evidence type="ECO:0000256" key="11">
    <source>
        <dbReference type="ARBA" id="ARBA00025912"/>
    </source>
</evidence>
<gene>
    <name evidence="14" type="primary">sdhC</name>
    <name evidence="14" type="ORF">DSM104635_00256</name>
</gene>
<accession>A0A6I6MK16</accession>
<keyword evidence="5 12" id="KW-0349">Heme</keyword>
<evidence type="ECO:0000256" key="2">
    <source>
        <dbReference type="ARBA" id="ARBA00004141"/>
    </source>
</evidence>